<dbReference type="SUPFAM" id="SSF47413">
    <property type="entry name" value="lambda repressor-like DNA-binding domains"/>
    <property type="match status" value="1"/>
</dbReference>
<evidence type="ECO:0000256" key="1">
    <source>
        <dbReference type="ARBA" id="ARBA00023015"/>
    </source>
</evidence>
<evidence type="ECO:0000313" key="6">
    <source>
        <dbReference type="Proteomes" id="UP000280935"/>
    </source>
</evidence>
<dbReference type="CDD" id="cd06267">
    <property type="entry name" value="PBP1_LacI_sugar_binding-like"/>
    <property type="match status" value="1"/>
</dbReference>
<dbReference type="Proteomes" id="UP000280935">
    <property type="component" value="Unassembled WGS sequence"/>
</dbReference>
<organism evidence="5 6">
    <name type="scientific">Arachnia propionica</name>
    <dbReference type="NCBI Taxonomy" id="1750"/>
    <lineage>
        <taxon>Bacteria</taxon>
        <taxon>Bacillati</taxon>
        <taxon>Actinomycetota</taxon>
        <taxon>Actinomycetes</taxon>
        <taxon>Propionibacteriales</taxon>
        <taxon>Propionibacteriaceae</taxon>
        <taxon>Arachnia</taxon>
    </lineage>
</organism>
<gene>
    <name evidence="5" type="ORF">EII35_01365</name>
</gene>
<proteinExistence type="predicted"/>
<comment type="caution">
    <text evidence="5">The sequence shown here is derived from an EMBL/GenBank/DDBJ whole genome shotgun (WGS) entry which is preliminary data.</text>
</comment>
<dbReference type="GO" id="GO:0003700">
    <property type="term" value="F:DNA-binding transcription factor activity"/>
    <property type="evidence" value="ECO:0007669"/>
    <property type="project" value="TreeGrafter"/>
</dbReference>
<dbReference type="SMART" id="SM00354">
    <property type="entry name" value="HTH_LACI"/>
    <property type="match status" value="1"/>
</dbReference>
<dbReference type="InterPro" id="IPR010982">
    <property type="entry name" value="Lambda_DNA-bd_dom_sf"/>
</dbReference>
<dbReference type="GO" id="GO:0000976">
    <property type="term" value="F:transcription cis-regulatory region binding"/>
    <property type="evidence" value="ECO:0007669"/>
    <property type="project" value="TreeGrafter"/>
</dbReference>
<sequence length="337" mass="35812">MTSSPAKSRPTLVEVARAAGVSVATASRSLSRRGRVAKATRDRVEAAAERLGFTRNAMATSLRGPRASTMLGLIVPSLVDPFFAAVAAGLQTAAAQRHLGVMVACHHGETGELERLVRTMVAHRTLSVIFVPIPGPAPRSLAAEAEYGTVLMALDAPAEGVRCDTIVTDNRSAAERITSTLLARGHRSFFIVALALELWTQQERLIAIRETLQSAGVPLDPGSVVAAPAAGEPDATRTRALLERQRPDAVIGLSILPLVCAIRVAREAGLAPDFACFDKNPLFDLIPEAILGVEQDPVAIGRTAVERVSTLLEVGRNDPETLVLPWRGPFVWGGRHG</sequence>
<dbReference type="InterPro" id="IPR028082">
    <property type="entry name" value="Peripla_BP_I"/>
</dbReference>
<dbReference type="EMBL" id="RQYT01000002">
    <property type="protein sequence ID" value="RRD51081.1"/>
    <property type="molecule type" value="Genomic_DNA"/>
</dbReference>
<dbReference type="InterPro" id="IPR001761">
    <property type="entry name" value="Peripla_BP/Lac1_sug-bd_dom"/>
</dbReference>
<dbReference type="InterPro" id="IPR000843">
    <property type="entry name" value="HTH_LacI"/>
</dbReference>
<dbReference type="SUPFAM" id="SSF53822">
    <property type="entry name" value="Periplasmic binding protein-like I"/>
    <property type="match status" value="1"/>
</dbReference>
<feature type="domain" description="HTH lacI-type" evidence="4">
    <location>
        <begin position="10"/>
        <end position="64"/>
    </location>
</feature>
<evidence type="ECO:0000256" key="2">
    <source>
        <dbReference type="ARBA" id="ARBA00023125"/>
    </source>
</evidence>
<dbReference type="OrthoDB" id="3595338at2"/>
<evidence type="ECO:0000313" key="5">
    <source>
        <dbReference type="EMBL" id="RRD51081.1"/>
    </source>
</evidence>
<keyword evidence="3" id="KW-0804">Transcription</keyword>
<dbReference type="Gene3D" id="3.40.50.2300">
    <property type="match status" value="2"/>
</dbReference>
<name>A0A3P1WXW9_9ACTN</name>
<dbReference type="AlphaFoldDB" id="A0A3P1WXW9"/>
<evidence type="ECO:0000259" key="4">
    <source>
        <dbReference type="PROSITE" id="PS50932"/>
    </source>
</evidence>
<dbReference type="Pfam" id="PF00532">
    <property type="entry name" value="Peripla_BP_1"/>
    <property type="match status" value="1"/>
</dbReference>
<dbReference type="Pfam" id="PF00356">
    <property type="entry name" value="LacI"/>
    <property type="match status" value="1"/>
</dbReference>
<dbReference type="PANTHER" id="PTHR30146:SF155">
    <property type="entry name" value="ALANINE RACEMASE"/>
    <property type="match status" value="1"/>
</dbReference>
<keyword evidence="1" id="KW-0805">Transcription regulation</keyword>
<reference evidence="5 6" key="1">
    <citation type="submission" date="2018-11" db="EMBL/GenBank/DDBJ databases">
        <title>Genomes From Bacteria Associated with the Canine Oral Cavity: a Test Case for Automated Genome-Based Taxonomic Assignment.</title>
        <authorList>
            <person name="Coil D.A."/>
            <person name="Jospin G."/>
            <person name="Darling A.E."/>
            <person name="Wallis C."/>
            <person name="Davis I.J."/>
            <person name="Harris S."/>
            <person name="Eisen J.A."/>
            <person name="Holcombe L.J."/>
            <person name="O'Flynn C."/>
        </authorList>
    </citation>
    <scope>NUCLEOTIDE SEQUENCE [LARGE SCALE GENOMIC DNA]</scope>
    <source>
        <strain evidence="5 6">OH2822_COT-296</strain>
    </source>
</reference>
<dbReference type="Gene3D" id="1.10.260.40">
    <property type="entry name" value="lambda repressor-like DNA-binding domains"/>
    <property type="match status" value="1"/>
</dbReference>
<protein>
    <submittedName>
        <fullName evidence="5">LacI family transcriptional regulator</fullName>
    </submittedName>
</protein>
<keyword evidence="2" id="KW-0238">DNA-binding</keyword>
<accession>A0A3P1WXW9</accession>
<dbReference type="PANTHER" id="PTHR30146">
    <property type="entry name" value="LACI-RELATED TRANSCRIPTIONAL REPRESSOR"/>
    <property type="match status" value="1"/>
</dbReference>
<dbReference type="RefSeq" id="WP_125226674.1">
    <property type="nucleotide sequence ID" value="NZ_RQYT01000002.1"/>
</dbReference>
<evidence type="ECO:0000256" key="3">
    <source>
        <dbReference type="ARBA" id="ARBA00023163"/>
    </source>
</evidence>
<dbReference type="PROSITE" id="PS50932">
    <property type="entry name" value="HTH_LACI_2"/>
    <property type="match status" value="1"/>
</dbReference>
<dbReference type="CDD" id="cd01392">
    <property type="entry name" value="HTH_LacI"/>
    <property type="match status" value="1"/>
</dbReference>